<evidence type="ECO:0000313" key="2">
    <source>
        <dbReference type="Proteomes" id="UP000287701"/>
    </source>
</evidence>
<organism evidence="1 2">
    <name type="scientific">Ornithobacterium rhinotracheale</name>
    <dbReference type="NCBI Taxonomy" id="28251"/>
    <lineage>
        <taxon>Bacteria</taxon>
        <taxon>Pseudomonadati</taxon>
        <taxon>Bacteroidota</taxon>
        <taxon>Flavobacteriia</taxon>
        <taxon>Flavobacteriales</taxon>
        <taxon>Weeksellaceae</taxon>
        <taxon>Ornithobacterium</taxon>
    </lineage>
</organism>
<gene>
    <name evidence="1" type="ORF">EQP59_02370</name>
</gene>
<protein>
    <submittedName>
        <fullName evidence="1">Uncharacterized protein</fullName>
    </submittedName>
</protein>
<evidence type="ECO:0000313" key="1">
    <source>
        <dbReference type="EMBL" id="QAR30285.1"/>
    </source>
</evidence>
<dbReference type="Proteomes" id="UP000287701">
    <property type="component" value="Chromosome"/>
</dbReference>
<accession>A0A410JQ66</accession>
<dbReference type="RefSeq" id="WP_128500783.1">
    <property type="nucleotide sequence ID" value="NZ_CP035107.1"/>
</dbReference>
<proteinExistence type="predicted"/>
<dbReference type="OrthoDB" id="791062at2"/>
<sequence>MEKITISIYKYEELETEVQEKVLDKYRYKEVDSHWWWQNTYFDFVEICSKLEIDINPSEIFFSGFYSQGDGSSFACNILDIRKFIQAVKAEKWKDYAPNQEFNFDVLDMDKRVLNLIQNGYIDLSFKTYNRHRYYYLHFDWEYTFNDDSKEYPHIEYQVEKLLKWVESVLNDLNQHLHKELQKEYERLTADEYIIQMFAEENYQFTDKGYSIDKITHLETSII</sequence>
<name>A0A410JQ66_ORNRH</name>
<dbReference type="AlphaFoldDB" id="A0A410JQ66"/>
<reference evidence="1 2" key="1">
    <citation type="submission" date="2019-01" db="EMBL/GenBank/DDBJ databases">
        <title>Whole Genome of Ornithobacterium rhinotracheale FARPER-174b.</title>
        <authorList>
            <person name="Tataje-Lavanda L.A."/>
            <person name="Montalvan A."/>
            <person name="Montesinos R."/>
            <person name="Zimic M."/>
            <person name="Fernandez-Sanchez M."/>
            <person name="Fernandez-Diaz M."/>
        </authorList>
    </citation>
    <scope>NUCLEOTIDE SEQUENCE [LARGE SCALE GENOMIC DNA]</scope>
    <source>
        <strain evidence="1 2">FARPER-174b</strain>
    </source>
</reference>
<dbReference type="EMBL" id="CP035107">
    <property type="protein sequence ID" value="QAR30285.1"/>
    <property type="molecule type" value="Genomic_DNA"/>
</dbReference>